<evidence type="ECO:0000256" key="1">
    <source>
        <dbReference type="ARBA" id="ARBA00010923"/>
    </source>
</evidence>
<gene>
    <name evidence="5" type="ORF">HMPREF9384_0501</name>
</gene>
<dbReference type="PANTHER" id="PTHR30408:SF13">
    <property type="entry name" value="TYPE I RESTRICTION ENZYME HINDI SPECIFICITY SUBUNIT"/>
    <property type="match status" value="1"/>
</dbReference>
<dbReference type="InterPro" id="IPR044946">
    <property type="entry name" value="Restrct_endonuc_typeI_TRD_sf"/>
</dbReference>
<keyword evidence="3" id="KW-0238">DNA-binding</keyword>
<dbReference type="CDD" id="cd17262">
    <property type="entry name" value="RMtype1_S_Aco12261I-TRD2-CR2"/>
    <property type="match status" value="1"/>
</dbReference>
<feature type="domain" description="Type I restriction modification DNA specificity" evidence="4">
    <location>
        <begin position="230"/>
        <end position="390"/>
    </location>
</feature>
<feature type="domain" description="Type I restriction modification DNA specificity" evidence="4">
    <location>
        <begin position="3"/>
        <end position="188"/>
    </location>
</feature>
<evidence type="ECO:0000256" key="2">
    <source>
        <dbReference type="ARBA" id="ARBA00022747"/>
    </source>
</evidence>
<dbReference type="Proteomes" id="UP000004562">
    <property type="component" value="Unassembled WGS sequence"/>
</dbReference>
<comment type="caution">
    <text evidence="5">The sequence shown here is derived from an EMBL/GenBank/DDBJ whole genome shotgun (WGS) entry which is preliminary data.</text>
</comment>
<dbReference type="Pfam" id="PF01420">
    <property type="entry name" value="Methylase_S"/>
    <property type="match status" value="2"/>
</dbReference>
<name>F0IRN9_STRSA</name>
<dbReference type="RefSeq" id="WP_002911270.1">
    <property type="nucleotide sequence ID" value="NZ_GL872447.1"/>
</dbReference>
<dbReference type="PATRIC" id="fig|888812.3.peg.488"/>
<dbReference type="InterPro" id="IPR052021">
    <property type="entry name" value="Type-I_RS_S_subunit"/>
</dbReference>
<dbReference type="InterPro" id="IPR000055">
    <property type="entry name" value="Restrct_endonuc_typeI_TRD"/>
</dbReference>
<protein>
    <recommendedName>
        <fullName evidence="4">Type I restriction modification DNA specificity domain-containing protein</fullName>
    </recommendedName>
</protein>
<dbReference type="GO" id="GO:0009307">
    <property type="term" value="P:DNA restriction-modification system"/>
    <property type="evidence" value="ECO:0007669"/>
    <property type="project" value="UniProtKB-KW"/>
</dbReference>
<proteinExistence type="inferred from homology"/>
<dbReference type="EMBL" id="AEXZ01000005">
    <property type="protein sequence ID" value="EGD39555.1"/>
    <property type="molecule type" value="Genomic_DNA"/>
</dbReference>
<dbReference type="AlphaFoldDB" id="F0IRN9"/>
<evidence type="ECO:0000259" key="4">
    <source>
        <dbReference type="Pfam" id="PF01420"/>
    </source>
</evidence>
<dbReference type="HOGENOM" id="CLU_021095_2_3_9"/>
<evidence type="ECO:0000256" key="3">
    <source>
        <dbReference type="ARBA" id="ARBA00023125"/>
    </source>
</evidence>
<organism evidence="5 6">
    <name type="scientific">Streptococcus sanguinis SK160</name>
    <dbReference type="NCBI Taxonomy" id="888812"/>
    <lineage>
        <taxon>Bacteria</taxon>
        <taxon>Bacillati</taxon>
        <taxon>Bacillota</taxon>
        <taxon>Bacilli</taxon>
        <taxon>Lactobacillales</taxon>
        <taxon>Streptococcaceae</taxon>
        <taxon>Streptococcus</taxon>
    </lineage>
</organism>
<evidence type="ECO:0000313" key="5">
    <source>
        <dbReference type="EMBL" id="EGD39555.1"/>
    </source>
</evidence>
<dbReference type="SUPFAM" id="SSF116734">
    <property type="entry name" value="DNA methylase specificity domain"/>
    <property type="match status" value="2"/>
</dbReference>
<dbReference type="Gene3D" id="3.90.220.20">
    <property type="entry name" value="DNA methylase specificity domains"/>
    <property type="match status" value="2"/>
</dbReference>
<dbReference type="GO" id="GO:0003677">
    <property type="term" value="F:DNA binding"/>
    <property type="evidence" value="ECO:0007669"/>
    <property type="project" value="UniProtKB-KW"/>
</dbReference>
<sequence>MSEWKFLTLKEAELEFIDGDRGINYPKKSELLLEGDCVFLNTGNVRQNSFDFSNLDFITKEKDNLLRNGKLQRDDIVLTTRGTVGNVALYSQEVPFSNIRINSGMVIIRVNKNFWHPYFVYLFFQSHLFKKQISRLISGSAQPQLPISILETVSIPQLTLDEQKEIIFNIKSIDQKIQINNQINQELETMAKTLYDYWFVQFDFPDQNGKPYKSSGGKMVYNPELKRQIPEGWGVEKLGDITICHDSKRVPLSSNDRELVKGEIPYYGATGIMDYVNNYIFEGDYVLMAEDGSVMTEKGTPILQRISGKNWVNNHAHVLEPIKNHSCKLLMMLLKDVSVMKIKTGSIQMKINQENMNKIVVPAIPLELLFEINQKLEVIDKQQLNLIEENKQLTQLRDWLLPMLMNGQVKVE</sequence>
<evidence type="ECO:0000313" key="6">
    <source>
        <dbReference type="Proteomes" id="UP000004562"/>
    </source>
</evidence>
<reference evidence="5 6" key="1">
    <citation type="submission" date="2011-02" db="EMBL/GenBank/DDBJ databases">
        <authorList>
            <person name="Muzny D."/>
            <person name="Qin X."/>
            <person name="Deng J."/>
            <person name="Jiang H."/>
            <person name="Liu Y."/>
            <person name="Qu J."/>
            <person name="Song X.-Z."/>
            <person name="Zhang L."/>
            <person name="Thornton R."/>
            <person name="Coyle M."/>
            <person name="Francisco L."/>
            <person name="Jackson L."/>
            <person name="Javaid M."/>
            <person name="Korchina V."/>
            <person name="Kovar C."/>
            <person name="Mata R."/>
            <person name="Mathew T."/>
            <person name="Ngo R."/>
            <person name="Nguyen L."/>
            <person name="Nguyen N."/>
            <person name="Okwuonu G."/>
            <person name="Ongeri F."/>
            <person name="Pham C."/>
            <person name="Simmons D."/>
            <person name="Wilczek-Boney K."/>
            <person name="Hale W."/>
            <person name="Jakkamsetti A."/>
            <person name="Pham P."/>
            <person name="Ruth R."/>
            <person name="San Lucas F."/>
            <person name="Warren J."/>
            <person name="Zhang J."/>
            <person name="Zhao Z."/>
            <person name="Zhou C."/>
            <person name="Zhu D."/>
            <person name="Lee S."/>
            <person name="Bess C."/>
            <person name="Blankenburg K."/>
            <person name="Forbes L."/>
            <person name="Fu Q."/>
            <person name="Gubbala S."/>
            <person name="Hirani K."/>
            <person name="Jayaseelan J.C."/>
            <person name="Lara F."/>
            <person name="Munidasa M."/>
            <person name="Palculict T."/>
            <person name="Patil S."/>
            <person name="Pu L.-L."/>
            <person name="Saada N."/>
            <person name="Tang L."/>
            <person name="Weissenberger G."/>
            <person name="Zhu Y."/>
            <person name="Hemphill L."/>
            <person name="Shang Y."/>
            <person name="Youmans B."/>
            <person name="Ayvaz T."/>
            <person name="Ross M."/>
            <person name="Santibanez J."/>
            <person name="Aqrawi P."/>
            <person name="Gross S."/>
            <person name="Joshi V."/>
            <person name="Fowler G."/>
            <person name="Nazareth L."/>
            <person name="Reid J."/>
            <person name="Worley K."/>
            <person name="Petrosino J."/>
            <person name="Highlander S."/>
            <person name="Gibbs R."/>
        </authorList>
    </citation>
    <scope>NUCLEOTIDE SEQUENCE [LARGE SCALE GENOMIC DNA]</scope>
    <source>
        <strain evidence="5 6">SK160</strain>
    </source>
</reference>
<comment type="similarity">
    <text evidence="1">Belongs to the type-I restriction system S methylase family.</text>
</comment>
<dbReference type="REBASE" id="234189">
    <property type="entry name" value="S.Ssa160ORF500P"/>
</dbReference>
<accession>F0IRN9</accession>
<keyword evidence="2" id="KW-0680">Restriction system</keyword>
<dbReference type="PANTHER" id="PTHR30408">
    <property type="entry name" value="TYPE-1 RESTRICTION ENZYME ECOKI SPECIFICITY PROTEIN"/>
    <property type="match status" value="1"/>
</dbReference>